<feature type="compositionally biased region" description="Basic and acidic residues" evidence="1">
    <location>
        <begin position="100"/>
        <end position="116"/>
    </location>
</feature>
<evidence type="ECO:0000313" key="3">
    <source>
        <dbReference type="Proteomes" id="UP000193144"/>
    </source>
</evidence>
<protein>
    <submittedName>
        <fullName evidence="2">Uncharacterized protein</fullName>
    </submittedName>
</protein>
<comment type="caution">
    <text evidence="2">The sequence shown here is derived from an EMBL/GenBank/DDBJ whole genome shotgun (WGS) entry which is preliminary data.</text>
</comment>
<evidence type="ECO:0000313" key="2">
    <source>
        <dbReference type="EMBL" id="ORY03743.1"/>
    </source>
</evidence>
<proteinExistence type="predicted"/>
<feature type="compositionally biased region" description="Basic and acidic residues" evidence="1">
    <location>
        <begin position="203"/>
        <end position="215"/>
    </location>
</feature>
<keyword evidence="3" id="KW-1185">Reference proteome</keyword>
<sequence length="229" mass="25313">MPDQQDQPCWSGIQLAATFGSNHFQRGQQATRRLIDAEALYEQAREEPAELGLDVAIPYAESADGSELDNEVTLDFPISKLDNQCVQKWINGVDKCAEDKCAGDDEGREAKRKRDENLEEEDTVGPKELECQNKRQMKRRRLKAVNSSAGSDEPPWFADTSPVLSECCGNGEAHITQGSHKVPVQLEENLATINKDTCNQGRSEQESDSGHHVVEDDLISISESLVAEG</sequence>
<gene>
    <name evidence="2" type="ORF">BCR34DRAFT_605119</name>
</gene>
<organism evidence="2 3">
    <name type="scientific">Clohesyomyces aquaticus</name>
    <dbReference type="NCBI Taxonomy" id="1231657"/>
    <lineage>
        <taxon>Eukaryota</taxon>
        <taxon>Fungi</taxon>
        <taxon>Dikarya</taxon>
        <taxon>Ascomycota</taxon>
        <taxon>Pezizomycotina</taxon>
        <taxon>Dothideomycetes</taxon>
        <taxon>Pleosporomycetidae</taxon>
        <taxon>Pleosporales</taxon>
        <taxon>Lindgomycetaceae</taxon>
        <taxon>Clohesyomyces</taxon>
    </lineage>
</organism>
<dbReference type="EMBL" id="MCFA01000143">
    <property type="protein sequence ID" value="ORY03743.1"/>
    <property type="molecule type" value="Genomic_DNA"/>
</dbReference>
<dbReference type="AlphaFoldDB" id="A0A1Y1Z0A8"/>
<feature type="compositionally biased region" description="Basic and acidic residues" evidence="1">
    <location>
        <begin position="124"/>
        <end position="133"/>
    </location>
</feature>
<evidence type="ECO:0000256" key="1">
    <source>
        <dbReference type="SAM" id="MobiDB-lite"/>
    </source>
</evidence>
<feature type="region of interest" description="Disordered" evidence="1">
    <location>
        <begin position="100"/>
        <end position="136"/>
    </location>
</feature>
<accession>A0A1Y1Z0A8</accession>
<name>A0A1Y1Z0A8_9PLEO</name>
<reference evidence="2 3" key="1">
    <citation type="submission" date="2016-07" db="EMBL/GenBank/DDBJ databases">
        <title>Pervasive Adenine N6-methylation of Active Genes in Fungi.</title>
        <authorList>
            <consortium name="DOE Joint Genome Institute"/>
            <person name="Mondo S.J."/>
            <person name="Dannebaum R.O."/>
            <person name="Kuo R.C."/>
            <person name="Labutti K."/>
            <person name="Haridas S."/>
            <person name="Kuo A."/>
            <person name="Salamov A."/>
            <person name="Ahrendt S.R."/>
            <person name="Lipzen A."/>
            <person name="Sullivan W."/>
            <person name="Andreopoulos W.B."/>
            <person name="Clum A."/>
            <person name="Lindquist E."/>
            <person name="Daum C."/>
            <person name="Ramamoorthy G.K."/>
            <person name="Gryganskyi A."/>
            <person name="Culley D."/>
            <person name="Magnuson J.K."/>
            <person name="James T.Y."/>
            <person name="O'Malley M.A."/>
            <person name="Stajich J.E."/>
            <person name="Spatafora J.W."/>
            <person name="Visel A."/>
            <person name="Grigoriev I.V."/>
        </authorList>
    </citation>
    <scope>NUCLEOTIDE SEQUENCE [LARGE SCALE GENOMIC DNA]</scope>
    <source>
        <strain evidence="2 3">CBS 115471</strain>
    </source>
</reference>
<dbReference type="Proteomes" id="UP000193144">
    <property type="component" value="Unassembled WGS sequence"/>
</dbReference>
<feature type="region of interest" description="Disordered" evidence="1">
    <location>
        <begin position="197"/>
        <end position="216"/>
    </location>
</feature>